<dbReference type="EMBL" id="NCVQ01000006">
    <property type="protein sequence ID" value="PWZ24289.1"/>
    <property type="molecule type" value="Genomic_DNA"/>
</dbReference>
<name>A0A3L6EUA9_MAIZE</name>
<proteinExistence type="predicted"/>
<gene>
    <name evidence="2" type="ORF">Zm00014a_008953</name>
</gene>
<feature type="transmembrane region" description="Helical" evidence="1">
    <location>
        <begin position="187"/>
        <end position="208"/>
    </location>
</feature>
<organism evidence="2 3">
    <name type="scientific">Zea mays</name>
    <name type="common">Maize</name>
    <dbReference type="NCBI Taxonomy" id="4577"/>
    <lineage>
        <taxon>Eukaryota</taxon>
        <taxon>Viridiplantae</taxon>
        <taxon>Streptophyta</taxon>
        <taxon>Embryophyta</taxon>
        <taxon>Tracheophyta</taxon>
        <taxon>Spermatophyta</taxon>
        <taxon>Magnoliopsida</taxon>
        <taxon>Liliopsida</taxon>
        <taxon>Poales</taxon>
        <taxon>Poaceae</taxon>
        <taxon>PACMAD clade</taxon>
        <taxon>Panicoideae</taxon>
        <taxon>Andropogonodae</taxon>
        <taxon>Andropogoneae</taxon>
        <taxon>Tripsacinae</taxon>
        <taxon>Zea</taxon>
    </lineage>
</organism>
<keyword evidence="1" id="KW-0472">Membrane</keyword>
<comment type="caution">
    <text evidence="2">The sequence shown here is derived from an EMBL/GenBank/DDBJ whole genome shotgun (WGS) entry which is preliminary data.</text>
</comment>
<evidence type="ECO:0008006" key="4">
    <source>
        <dbReference type="Google" id="ProtNLM"/>
    </source>
</evidence>
<keyword evidence="1" id="KW-0812">Transmembrane</keyword>
<evidence type="ECO:0000256" key="1">
    <source>
        <dbReference type="SAM" id="Phobius"/>
    </source>
</evidence>
<protein>
    <recommendedName>
        <fullName evidence="4">E3 ubiquitin-protein ligase RHB1A</fullName>
    </recommendedName>
</protein>
<evidence type="ECO:0000313" key="2">
    <source>
        <dbReference type="EMBL" id="PWZ24289.1"/>
    </source>
</evidence>
<accession>A0A3L6EUA9</accession>
<dbReference type="ExpressionAtlas" id="A0A3L6EUA9">
    <property type="expression patterns" value="baseline and differential"/>
</dbReference>
<reference evidence="2 3" key="1">
    <citation type="journal article" date="2018" name="Nat. Genet.">
        <title>Extensive intraspecific gene order and gene structural variations between Mo17 and other maize genomes.</title>
        <authorList>
            <person name="Sun S."/>
            <person name="Zhou Y."/>
            <person name="Chen J."/>
            <person name="Shi J."/>
            <person name="Zhao H."/>
            <person name="Zhao H."/>
            <person name="Song W."/>
            <person name="Zhang M."/>
            <person name="Cui Y."/>
            <person name="Dong X."/>
            <person name="Liu H."/>
            <person name="Ma X."/>
            <person name="Jiao Y."/>
            <person name="Wang B."/>
            <person name="Wei X."/>
            <person name="Stein J.C."/>
            <person name="Glaubitz J.C."/>
            <person name="Lu F."/>
            <person name="Yu G."/>
            <person name="Liang C."/>
            <person name="Fengler K."/>
            <person name="Li B."/>
            <person name="Rafalski A."/>
            <person name="Schnable P.S."/>
            <person name="Ware D.H."/>
            <person name="Buckler E.S."/>
            <person name="Lai J."/>
        </authorList>
    </citation>
    <scope>NUCLEOTIDE SEQUENCE [LARGE SCALE GENOMIC DNA]</scope>
    <source>
        <strain evidence="3">cv. Missouri 17</strain>
        <tissue evidence="2">Seedling</tissue>
    </source>
</reference>
<dbReference type="Proteomes" id="UP000251960">
    <property type="component" value="Chromosome 5"/>
</dbReference>
<sequence length="218" mass="23862">MKVTTPIVPALLRYEPLHRSVSLREPTISMGSAKNSCPPIILVLPTTHRQNPEEHAPLSSAFDGPSPTSAIVAVDTNLDTPSLDTYRAPPAPLPYDVCFTVSENPDVEKSGIKIKTDGQQSPKVDEFESCEKGAPEDKADEEEDVCPICLEGLRILELICGYTFSWVKHEMDCISELDNSDRWDVRIAFLAAVPVELAFFVFVFVVVWSGRLSGGGDG</sequence>
<keyword evidence="1" id="KW-1133">Transmembrane helix</keyword>
<evidence type="ECO:0000313" key="3">
    <source>
        <dbReference type="Proteomes" id="UP000251960"/>
    </source>
</evidence>
<dbReference type="AlphaFoldDB" id="A0A3L6EUA9"/>